<dbReference type="AlphaFoldDB" id="A0A329QVN6"/>
<feature type="compositionally biased region" description="Basic residues" evidence="2">
    <location>
        <begin position="1"/>
        <end position="10"/>
    </location>
</feature>
<feature type="coiled-coil region" evidence="1">
    <location>
        <begin position="83"/>
        <end position="138"/>
    </location>
</feature>
<organism evidence="3 4">
    <name type="scientific">Paenibacillus taichungensis</name>
    <dbReference type="NCBI Taxonomy" id="484184"/>
    <lineage>
        <taxon>Bacteria</taxon>
        <taxon>Bacillati</taxon>
        <taxon>Bacillota</taxon>
        <taxon>Bacilli</taxon>
        <taxon>Bacillales</taxon>
        <taxon>Paenibacillaceae</taxon>
        <taxon>Paenibacillus</taxon>
    </lineage>
</organism>
<dbReference type="Gene3D" id="1.10.287.1490">
    <property type="match status" value="1"/>
</dbReference>
<feature type="compositionally biased region" description="Basic and acidic residues" evidence="2">
    <location>
        <begin position="16"/>
        <end position="28"/>
    </location>
</feature>
<dbReference type="Proteomes" id="UP000250642">
    <property type="component" value="Unassembled WGS sequence"/>
</dbReference>
<dbReference type="EMBL" id="QEVW01000006">
    <property type="protein sequence ID" value="RAW16201.1"/>
    <property type="molecule type" value="Genomic_DNA"/>
</dbReference>
<feature type="region of interest" description="Disordered" evidence="2">
    <location>
        <begin position="1"/>
        <end position="49"/>
    </location>
</feature>
<evidence type="ECO:0000313" key="4">
    <source>
        <dbReference type="Proteomes" id="UP000250642"/>
    </source>
</evidence>
<gene>
    <name evidence="3" type="ORF">DC345_12065</name>
</gene>
<protein>
    <submittedName>
        <fullName evidence="3">Uncharacterized protein</fullName>
    </submittedName>
</protein>
<accession>A0A329QVN6</accession>
<sequence length="241" mass="28095">MFSPFQKKKSRLEQQQSREDLDMRRDLDEPQEEVSLSSTPSEVKEEPSSSVLINKGLMDKSSLDLVFAVEQMIKDKQHVEMSHNDLQDRLNHSNGQNDRLNRDLKNLGKVIEEREKSILEMERKLADKNLKVDQIMEDFRELQSTMSGQNEELKGVIELERQNYAGLLQKHNEMITDKNKRISELEEKNVRYESELTQMKQKFDALRQEKTHLLNVVNDFTNRLTSPFASNAGTTEESPID</sequence>
<reference evidence="3 4" key="1">
    <citation type="submission" date="2018-04" db="EMBL/GenBank/DDBJ databases">
        <title>Paenibacillus taichungensis Genome sequencing and assembly.</title>
        <authorList>
            <person name="Xu J."/>
            <person name="Rensing C."/>
            <person name="Mazhar H.S."/>
        </authorList>
    </citation>
    <scope>NUCLEOTIDE SEQUENCE [LARGE SCALE GENOMIC DNA]</scope>
    <source>
        <strain evidence="3 4">NC1</strain>
    </source>
</reference>
<proteinExistence type="predicted"/>
<evidence type="ECO:0000313" key="3">
    <source>
        <dbReference type="EMBL" id="RAW16201.1"/>
    </source>
</evidence>
<evidence type="ECO:0000256" key="1">
    <source>
        <dbReference type="SAM" id="Coils"/>
    </source>
</evidence>
<name>A0A329QVN6_9BACL</name>
<keyword evidence="1" id="KW-0175">Coiled coil</keyword>
<evidence type="ECO:0000256" key="2">
    <source>
        <dbReference type="SAM" id="MobiDB-lite"/>
    </source>
</evidence>
<comment type="caution">
    <text evidence="3">The sequence shown here is derived from an EMBL/GenBank/DDBJ whole genome shotgun (WGS) entry which is preliminary data.</text>
</comment>
<feature type="coiled-coil region" evidence="1">
    <location>
        <begin position="168"/>
        <end position="209"/>
    </location>
</feature>